<reference evidence="1 2" key="1">
    <citation type="journal article" date="2019" name="Commun. Biol.">
        <title>The bagworm genome reveals a unique fibroin gene that provides high tensile strength.</title>
        <authorList>
            <person name="Kono N."/>
            <person name="Nakamura H."/>
            <person name="Ohtoshi R."/>
            <person name="Tomita M."/>
            <person name="Numata K."/>
            <person name="Arakawa K."/>
        </authorList>
    </citation>
    <scope>NUCLEOTIDE SEQUENCE [LARGE SCALE GENOMIC DNA]</scope>
</reference>
<accession>A0A4C1TGQ7</accession>
<keyword evidence="2" id="KW-1185">Reference proteome</keyword>
<name>A0A4C1TGQ7_EUMVA</name>
<protein>
    <submittedName>
        <fullName evidence="1">Uncharacterized protein</fullName>
    </submittedName>
</protein>
<dbReference type="EMBL" id="BGZK01000058">
    <property type="protein sequence ID" value="GBP13689.1"/>
    <property type="molecule type" value="Genomic_DNA"/>
</dbReference>
<organism evidence="1 2">
    <name type="scientific">Eumeta variegata</name>
    <name type="common">Bagworm moth</name>
    <name type="synonym">Eumeta japonica</name>
    <dbReference type="NCBI Taxonomy" id="151549"/>
    <lineage>
        <taxon>Eukaryota</taxon>
        <taxon>Metazoa</taxon>
        <taxon>Ecdysozoa</taxon>
        <taxon>Arthropoda</taxon>
        <taxon>Hexapoda</taxon>
        <taxon>Insecta</taxon>
        <taxon>Pterygota</taxon>
        <taxon>Neoptera</taxon>
        <taxon>Endopterygota</taxon>
        <taxon>Lepidoptera</taxon>
        <taxon>Glossata</taxon>
        <taxon>Ditrysia</taxon>
        <taxon>Tineoidea</taxon>
        <taxon>Psychidae</taxon>
        <taxon>Oiketicinae</taxon>
        <taxon>Eumeta</taxon>
    </lineage>
</organism>
<dbReference type="AlphaFoldDB" id="A0A4C1TGQ7"/>
<proteinExistence type="predicted"/>
<gene>
    <name evidence="1" type="ORF">EVAR_7021_1</name>
</gene>
<sequence length="216" mass="24240">MCGLQEVVNKMNDWVKKRGRKVNVGKTKVMVFERGDSTTECDVLIEVKAGYGRRKIKAGSTWWRCDRCVVCAKGFGKINVETVSQRAARQGVDALPRSASFRCAEHNSKKADRHCSGRGRCDKAVTGFVTVKWVINRNYPGSCTQVRLTSTHVFSSPEPNVEADLYRREQTYSYPDETAHSVLERALKPSITDVVKASTAVIIDSPRTRIAQRKEL</sequence>
<evidence type="ECO:0000313" key="2">
    <source>
        <dbReference type="Proteomes" id="UP000299102"/>
    </source>
</evidence>
<comment type="caution">
    <text evidence="1">The sequence shown here is derived from an EMBL/GenBank/DDBJ whole genome shotgun (WGS) entry which is preliminary data.</text>
</comment>
<dbReference type="OrthoDB" id="425681at2759"/>
<evidence type="ECO:0000313" key="1">
    <source>
        <dbReference type="EMBL" id="GBP13689.1"/>
    </source>
</evidence>
<dbReference type="Proteomes" id="UP000299102">
    <property type="component" value="Unassembled WGS sequence"/>
</dbReference>